<keyword evidence="2" id="KW-0813">Transport</keyword>
<accession>A0A3R9ZU45</accession>
<dbReference type="Pfam" id="PF00005">
    <property type="entry name" value="ABC_tran"/>
    <property type="match status" value="1"/>
</dbReference>
<dbReference type="AlphaFoldDB" id="A0A3R9ZU45"/>
<dbReference type="InterPro" id="IPR052156">
    <property type="entry name" value="BCAA_Transport_ATP-bd_LivF"/>
</dbReference>
<dbReference type="GO" id="GO:0016887">
    <property type="term" value="F:ATP hydrolysis activity"/>
    <property type="evidence" value="ECO:0007669"/>
    <property type="project" value="InterPro"/>
</dbReference>
<evidence type="ECO:0000256" key="5">
    <source>
        <dbReference type="ARBA" id="ARBA00022970"/>
    </source>
</evidence>
<dbReference type="PANTHER" id="PTHR43820">
    <property type="entry name" value="HIGH-AFFINITY BRANCHED-CHAIN AMINO ACID TRANSPORT ATP-BINDING PROTEIN LIVF"/>
    <property type="match status" value="1"/>
</dbReference>
<dbReference type="InterPro" id="IPR017871">
    <property type="entry name" value="ABC_transporter-like_CS"/>
</dbReference>
<evidence type="ECO:0000313" key="8">
    <source>
        <dbReference type="Proteomes" id="UP000278398"/>
    </source>
</evidence>
<evidence type="ECO:0000313" key="7">
    <source>
        <dbReference type="EMBL" id="RST87790.1"/>
    </source>
</evidence>
<dbReference type="Proteomes" id="UP000278398">
    <property type="component" value="Unassembled WGS sequence"/>
</dbReference>
<dbReference type="InterPro" id="IPR003593">
    <property type="entry name" value="AAA+_ATPase"/>
</dbReference>
<keyword evidence="4 7" id="KW-0067">ATP-binding</keyword>
<keyword evidence="5" id="KW-0029">Amino-acid transport</keyword>
<sequence length="237" mass="25790">MMPILSVEGVTAGYGRVTVLNDVSLEAGRHGNVGFFGPNGHGKTTLLRVISGLLKPRSGRIFFDGEDITARSARAIVGTGLIHVPQGNRLFPDLTIADCMALGAYSARARPHEAENREKVIELFPKLAERWRQRVRTLSGGERQMVSIGTALMSHPRLLILDEPTLGLAPKIKDELCASVLDISKGGVPLIVVEQDIEFLLELSSQLYLINHGTVATEIKPGESIAHSEIMSMYFGH</sequence>
<dbReference type="SMART" id="SM00382">
    <property type="entry name" value="AAA"/>
    <property type="match status" value="1"/>
</dbReference>
<organism evidence="7 8">
    <name type="scientific">Aquibium carbonis</name>
    <dbReference type="NCBI Taxonomy" id="2495581"/>
    <lineage>
        <taxon>Bacteria</taxon>
        <taxon>Pseudomonadati</taxon>
        <taxon>Pseudomonadota</taxon>
        <taxon>Alphaproteobacteria</taxon>
        <taxon>Hyphomicrobiales</taxon>
        <taxon>Phyllobacteriaceae</taxon>
        <taxon>Aquibium</taxon>
    </lineage>
</organism>
<evidence type="ECO:0000259" key="6">
    <source>
        <dbReference type="PROSITE" id="PS50893"/>
    </source>
</evidence>
<comment type="similarity">
    <text evidence="1">Belongs to the ABC transporter superfamily.</text>
</comment>
<feature type="domain" description="ABC transporter" evidence="6">
    <location>
        <begin position="5"/>
        <end position="237"/>
    </location>
</feature>
<keyword evidence="3" id="KW-0547">Nucleotide-binding</keyword>
<dbReference type="PROSITE" id="PS50893">
    <property type="entry name" value="ABC_TRANSPORTER_2"/>
    <property type="match status" value="1"/>
</dbReference>
<proteinExistence type="inferred from homology"/>
<gene>
    <name evidence="7" type="ORF">EJC49_03425</name>
</gene>
<evidence type="ECO:0000256" key="3">
    <source>
        <dbReference type="ARBA" id="ARBA00022741"/>
    </source>
</evidence>
<comment type="caution">
    <text evidence="7">The sequence shown here is derived from an EMBL/GenBank/DDBJ whole genome shotgun (WGS) entry which is preliminary data.</text>
</comment>
<keyword evidence="8" id="KW-1185">Reference proteome</keyword>
<dbReference type="OrthoDB" id="9806149at2"/>
<protein>
    <submittedName>
        <fullName evidence="7">ABC transporter ATP-binding protein</fullName>
    </submittedName>
</protein>
<name>A0A3R9ZU45_9HYPH</name>
<dbReference type="EMBL" id="RWKW01000010">
    <property type="protein sequence ID" value="RST87790.1"/>
    <property type="molecule type" value="Genomic_DNA"/>
</dbReference>
<dbReference type="GO" id="GO:0005524">
    <property type="term" value="F:ATP binding"/>
    <property type="evidence" value="ECO:0007669"/>
    <property type="project" value="UniProtKB-KW"/>
</dbReference>
<dbReference type="PROSITE" id="PS00211">
    <property type="entry name" value="ABC_TRANSPORTER_1"/>
    <property type="match status" value="1"/>
</dbReference>
<dbReference type="GO" id="GO:0015658">
    <property type="term" value="F:branched-chain amino acid transmembrane transporter activity"/>
    <property type="evidence" value="ECO:0007669"/>
    <property type="project" value="TreeGrafter"/>
</dbReference>
<reference evidence="7 8" key="1">
    <citation type="submission" date="2018-12" db="EMBL/GenBank/DDBJ databases">
        <title>Mesorhizobium carbonis sp. nov., isolated from coal mine water.</title>
        <authorList>
            <person name="Xin W."/>
            <person name="Xu Z."/>
            <person name="Xiang F."/>
            <person name="Zhang J."/>
            <person name="Xi L."/>
            <person name="Liu J."/>
        </authorList>
    </citation>
    <scope>NUCLEOTIDE SEQUENCE [LARGE SCALE GENOMIC DNA]</scope>
    <source>
        <strain evidence="7 8">B2.3</strain>
    </source>
</reference>
<dbReference type="PANTHER" id="PTHR43820:SF4">
    <property type="entry name" value="HIGH-AFFINITY BRANCHED-CHAIN AMINO ACID TRANSPORT ATP-BINDING PROTEIN LIVF"/>
    <property type="match status" value="1"/>
</dbReference>
<evidence type="ECO:0000256" key="1">
    <source>
        <dbReference type="ARBA" id="ARBA00005417"/>
    </source>
</evidence>
<dbReference type="InterPro" id="IPR027417">
    <property type="entry name" value="P-loop_NTPase"/>
</dbReference>
<dbReference type="SUPFAM" id="SSF52540">
    <property type="entry name" value="P-loop containing nucleoside triphosphate hydrolases"/>
    <property type="match status" value="1"/>
</dbReference>
<dbReference type="GO" id="GO:0015807">
    <property type="term" value="P:L-amino acid transport"/>
    <property type="evidence" value="ECO:0007669"/>
    <property type="project" value="TreeGrafter"/>
</dbReference>
<dbReference type="CDD" id="cd03224">
    <property type="entry name" value="ABC_TM1139_LivF_branched"/>
    <property type="match status" value="1"/>
</dbReference>
<dbReference type="InterPro" id="IPR003439">
    <property type="entry name" value="ABC_transporter-like_ATP-bd"/>
</dbReference>
<evidence type="ECO:0000256" key="4">
    <source>
        <dbReference type="ARBA" id="ARBA00022840"/>
    </source>
</evidence>
<evidence type="ECO:0000256" key="2">
    <source>
        <dbReference type="ARBA" id="ARBA00022448"/>
    </source>
</evidence>
<dbReference type="Gene3D" id="3.40.50.300">
    <property type="entry name" value="P-loop containing nucleotide triphosphate hydrolases"/>
    <property type="match status" value="1"/>
</dbReference>